<sequence>MPESRSRSPSPKRVKLEPLPPPTEDTDVDEPQRDLSVEDEDRCSICLQEIVDRTVIPLCAHEFCFDCLIVWTDQSRRCPLCSQTIGDFLMHKIRSRYDYQKHYLAPLTTSPVPLQRLPLRQIRAIRHRPRERAWGRRASENDEADRLERSVAKRRWIYQHNLYAKHVASNSYTRYRPFPTPAQFAASPDLISRTTMFLRRELQVWVNLDVEFLTNFTISIMKAIDIRSESAVKLLAEFLDLDAPYVEGWRHVNAEHFAHEVYSYVRSPYKDLFVYDTVVQYDVPAGVPELAEEPRRRWRASASPEASARDNRSRHSGRARSRSRSQYSSRSRSGGRYTLSRDLDSQPNERTSRGSGTRRSELRTATRNRSRGRGYELEHDTDAGRETPARYLPQSRRRFGSSAGATGATEPPDIKGKSRDIIGRTLPRDEDALPAVSTKRLSGIIGAVEEDSAAPVYTEQSHNDGTRRGRARSRSRSKFSSHSSRCHSKDRAYNDRPSRRSSGRQQRNANLGREQEEEGLEHVTNAAAAAARVQQKLPEPLCPDHGAAVEVVEPKGKSSHSTDVAAPAVLSTGQLRSHEEAILGISAATDVTGAAELPPRKPPPRIRNRSLLESVQAHLTLPAWKQPKTRTQQDSDPRSSKPSSASAISPPSLLTRLSEPEIRQGSLPLSPVEGEDATVKPWSSPSAPGGAIPIGKESLSGSHIKRAPAPEIVALTPARHARLTADMDPRYSHSMESLSIDSGVRAVQAPTPLAGSLGGGDGNSGISTSTGESPTLRTTLLRRLEEERQKACEAVVIGKMKGDIVGPREDVIVADDSRVALDSFSQIATPDADVTRCGDTGSGTLAGDARAAEARLRRQAQLRVRLAAEKRESARKASF</sequence>
<keyword evidence="3" id="KW-0808">Transferase</keyword>
<evidence type="ECO:0000259" key="11">
    <source>
        <dbReference type="PROSITE" id="PS50089"/>
    </source>
</evidence>
<evidence type="ECO:0000256" key="7">
    <source>
        <dbReference type="ARBA" id="ARBA00023015"/>
    </source>
</evidence>
<evidence type="ECO:0000313" key="13">
    <source>
        <dbReference type="Proteomes" id="UP001219525"/>
    </source>
</evidence>
<evidence type="ECO:0000256" key="8">
    <source>
        <dbReference type="ARBA" id="ARBA00023163"/>
    </source>
</evidence>
<dbReference type="InterPro" id="IPR013083">
    <property type="entry name" value="Znf_RING/FYVE/PHD"/>
</dbReference>
<evidence type="ECO:0000256" key="1">
    <source>
        <dbReference type="ARBA" id="ARBA00000900"/>
    </source>
</evidence>
<dbReference type="EMBL" id="JARJCW010000003">
    <property type="protein sequence ID" value="KAJ7226741.1"/>
    <property type="molecule type" value="Genomic_DNA"/>
</dbReference>
<keyword evidence="4" id="KW-0479">Metal-binding</keyword>
<dbReference type="PROSITE" id="PS00518">
    <property type="entry name" value="ZF_RING_1"/>
    <property type="match status" value="1"/>
</dbReference>
<feature type="region of interest" description="Disordered" evidence="10">
    <location>
        <begin position="292"/>
        <end position="420"/>
    </location>
</feature>
<dbReference type="SMART" id="SM00184">
    <property type="entry name" value="RING"/>
    <property type="match status" value="1"/>
</dbReference>
<protein>
    <recommendedName>
        <fullName evidence="2">RING-type E3 ubiquitin transferase</fullName>
        <ecNumber evidence="2">2.3.2.27</ecNumber>
    </recommendedName>
</protein>
<comment type="catalytic activity">
    <reaction evidence="1">
        <text>S-ubiquitinyl-[E2 ubiquitin-conjugating enzyme]-L-cysteine + [acceptor protein]-L-lysine = [E2 ubiquitin-conjugating enzyme]-L-cysteine + N(6)-ubiquitinyl-[acceptor protein]-L-lysine.</text>
        <dbReference type="EC" id="2.3.2.27"/>
    </reaction>
</comment>
<organism evidence="12 13">
    <name type="scientific">Mycena pura</name>
    <dbReference type="NCBI Taxonomy" id="153505"/>
    <lineage>
        <taxon>Eukaryota</taxon>
        <taxon>Fungi</taxon>
        <taxon>Dikarya</taxon>
        <taxon>Basidiomycota</taxon>
        <taxon>Agaricomycotina</taxon>
        <taxon>Agaricomycetes</taxon>
        <taxon>Agaricomycetidae</taxon>
        <taxon>Agaricales</taxon>
        <taxon>Marasmiineae</taxon>
        <taxon>Mycenaceae</taxon>
        <taxon>Mycena</taxon>
    </lineage>
</organism>
<evidence type="ECO:0000256" key="10">
    <source>
        <dbReference type="SAM" id="MobiDB-lite"/>
    </source>
</evidence>
<feature type="compositionally biased region" description="Basic residues" evidence="10">
    <location>
        <begin position="314"/>
        <end position="323"/>
    </location>
</feature>
<feature type="compositionally biased region" description="Low complexity" evidence="10">
    <location>
        <begin position="324"/>
        <end position="338"/>
    </location>
</feature>
<feature type="compositionally biased region" description="Basic and acidic residues" evidence="10">
    <location>
        <begin position="373"/>
        <end position="388"/>
    </location>
</feature>
<dbReference type="SUPFAM" id="SSF57850">
    <property type="entry name" value="RING/U-box"/>
    <property type="match status" value="1"/>
</dbReference>
<dbReference type="Gene3D" id="3.30.40.10">
    <property type="entry name" value="Zinc/RING finger domain, C3HC4 (zinc finger)"/>
    <property type="match status" value="1"/>
</dbReference>
<evidence type="ECO:0000256" key="4">
    <source>
        <dbReference type="ARBA" id="ARBA00022723"/>
    </source>
</evidence>
<evidence type="ECO:0000256" key="9">
    <source>
        <dbReference type="PROSITE-ProRule" id="PRU00175"/>
    </source>
</evidence>
<reference evidence="12" key="1">
    <citation type="submission" date="2023-03" db="EMBL/GenBank/DDBJ databases">
        <title>Massive genome expansion in bonnet fungi (Mycena s.s.) driven by repeated elements and novel gene families across ecological guilds.</title>
        <authorList>
            <consortium name="Lawrence Berkeley National Laboratory"/>
            <person name="Harder C.B."/>
            <person name="Miyauchi S."/>
            <person name="Viragh M."/>
            <person name="Kuo A."/>
            <person name="Thoen E."/>
            <person name="Andreopoulos B."/>
            <person name="Lu D."/>
            <person name="Skrede I."/>
            <person name="Drula E."/>
            <person name="Henrissat B."/>
            <person name="Morin E."/>
            <person name="Kohler A."/>
            <person name="Barry K."/>
            <person name="LaButti K."/>
            <person name="Morin E."/>
            <person name="Salamov A."/>
            <person name="Lipzen A."/>
            <person name="Mereny Z."/>
            <person name="Hegedus B."/>
            <person name="Baldrian P."/>
            <person name="Stursova M."/>
            <person name="Weitz H."/>
            <person name="Taylor A."/>
            <person name="Grigoriev I.V."/>
            <person name="Nagy L.G."/>
            <person name="Martin F."/>
            <person name="Kauserud H."/>
        </authorList>
    </citation>
    <scope>NUCLEOTIDE SEQUENCE</scope>
    <source>
        <strain evidence="12">9144</strain>
    </source>
</reference>
<evidence type="ECO:0000313" key="12">
    <source>
        <dbReference type="EMBL" id="KAJ7226741.1"/>
    </source>
</evidence>
<feature type="region of interest" description="Disordered" evidence="10">
    <location>
        <begin position="619"/>
        <end position="692"/>
    </location>
</feature>
<dbReference type="GO" id="GO:0061630">
    <property type="term" value="F:ubiquitin protein ligase activity"/>
    <property type="evidence" value="ECO:0007669"/>
    <property type="project" value="UniProtKB-EC"/>
</dbReference>
<name>A0AAD7E427_9AGAR</name>
<dbReference type="GO" id="GO:0006513">
    <property type="term" value="P:protein monoubiquitination"/>
    <property type="evidence" value="ECO:0007669"/>
    <property type="project" value="TreeGrafter"/>
</dbReference>
<dbReference type="EC" id="2.3.2.27" evidence="2"/>
<gene>
    <name evidence="12" type="ORF">GGX14DRAFT_417237</name>
</gene>
<feature type="compositionally biased region" description="Low complexity" evidence="10">
    <location>
        <begin position="640"/>
        <end position="652"/>
    </location>
</feature>
<keyword evidence="5 9" id="KW-0863">Zinc-finger</keyword>
<keyword evidence="6" id="KW-0862">Zinc</keyword>
<keyword evidence="7" id="KW-0805">Transcription regulation</keyword>
<evidence type="ECO:0000256" key="6">
    <source>
        <dbReference type="ARBA" id="ARBA00022833"/>
    </source>
</evidence>
<feature type="non-terminal residue" evidence="12">
    <location>
        <position position="1"/>
    </location>
</feature>
<feature type="compositionally biased region" description="Basic residues" evidence="10">
    <location>
        <begin position="468"/>
        <end position="486"/>
    </location>
</feature>
<keyword evidence="13" id="KW-1185">Reference proteome</keyword>
<dbReference type="InterPro" id="IPR017907">
    <property type="entry name" value="Znf_RING_CS"/>
</dbReference>
<feature type="compositionally biased region" description="Basic and acidic residues" evidence="10">
    <location>
        <begin position="487"/>
        <end position="498"/>
    </location>
</feature>
<evidence type="ECO:0000256" key="5">
    <source>
        <dbReference type="ARBA" id="ARBA00022771"/>
    </source>
</evidence>
<feature type="region of interest" description="Disordered" evidence="10">
    <location>
        <begin position="750"/>
        <end position="776"/>
    </location>
</feature>
<comment type="caution">
    <text evidence="12">The sequence shown here is derived from an EMBL/GenBank/DDBJ whole genome shotgun (WGS) entry which is preliminary data.</text>
</comment>
<dbReference type="PANTHER" id="PTHR46077">
    <property type="entry name" value="E3 UBIQUITIN-PROTEIN LIGASE TOPORS"/>
    <property type="match status" value="1"/>
</dbReference>
<dbReference type="GO" id="GO:0000209">
    <property type="term" value="P:protein polyubiquitination"/>
    <property type="evidence" value="ECO:0007669"/>
    <property type="project" value="TreeGrafter"/>
</dbReference>
<evidence type="ECO:0000256" key="2">
    <source>
        <dbReference type="ARBA" id="ARBA00012483"/>
    </source>
</evidence>
<dbReference type="Pfam" id="PF13639">
    <property type="entry name" value="zf-RING_2"/>
    <property type="match status" value="1"/>
</dbReference>
<proteinExistence type="predicted"/>
<dbReference type="GO" id="GO:0008270">
    <property type="term" value="F:zinc ion binding"/>
    <property type="evidence" value="ECO:0007669"/>
    <property type="project" value="UniProtKB-KW"/>
</dbReference>
<feature type="compositionally biased region" description="Low complexity" evidence="10">
    <location>
        <begin position="764"/>
        <end position="776"/>
    </location>
</feature>
<evidence type="ECO:0000256" key="3">
    <source>
        <dbReference type="ARBA" id="ARBA00022679"/>
    </source>
</evidence>
<feature type="region of interest" description="Disordered" evidence="10">
    <location>
        <begin position="455"/>
        <end position="521"/>
    </location>
</feature>
<feature type="region of interest" description="Disordered" evidence="10">
    <location>
        <begin position="1"/>
        <end position="35"/>
    </location>
</feature>
<feature type="domain" description="RING-type" evidence="11">
    <location>
        <begin position="43"/>
        <end position="82"/>
    </location>
</feature>
<accession>A0AAD7E427</accession>
<dbReference type="PANTHER" id="PTHR46077:SF1">
    <property type="entry name" value="TOP1 BINDING ARGININE_SERINE RICH PROTEIN, E3 UBIQUITIN LIGASE"/>
    <property type="match status" value="1"/>
</dbReference>
<keyword evidence="8" id="KW-0804">Transcription</keyword>
<dbReference type="PROSITE" id="PS50089">
    <property type="entry name" value="ZF_RING_2"/>
    <property type="match status" value="1"/>
</dbReference>
<dbReference type="InterPro" id="IPR001841">
    <property type="entry name" value="Znf_RING"/>
</dbReference>
<dbReference type="AlphaFoldDB" id="A0AAD7E427"/>
<dbReference type="Proteomes" id="UP001219525">
    <property type="component" value="Unassembled WGS sequence"/>
</dbReference>